<dbReference type="Pfam" id="PF01594">
    <property type="entry name" value="AI-2E_transport"/>
    <property type="match status" value="1"/>
</dbReference>
<reference evidence="10 11" key="1">
    <citation type="journal article" date="2015" name="Int. J. Syst. Evol. Microbiol.">
        <title>Flavisolibacter ginsenosidimutans sp. nov., with ginsenoside-converting activity isolated from soil used for cultivating ginseng.</title>
        <authorList>
            <person name="Zhao Y."/>
            <person name="Liu Q."/>
            <person name="Kang M.S."/>
            <person name="Jin F."/>
            <person name="Yu H."/>
            <person name="Im W.T."/>
        </authorList>
    </citation>
    <scope>NUCLEOTIDE SEQUENCE [LARGE SCALE GENOMIC DNA]</scope>
    <source>
        <strain evidence="10 11">Gsoil 636</strain>
    </source>
</reference>
<feature type="transmembrane region" description="Helical" evidence="9">
    <location>
        <begin position="295"/>
        <end position="328"/>
    </location>
</feature>
<evidence type="ECO:0000256" key="6">
    <source>
        <dbReference type="ARBA" id="ARBA00022989"/>
    </source>
</evidence>
<feature type="transmembrane region" description="Helical" evidence="9">
    <location>
        <begin position="206"/>
        <end position="231"/>
    </location>
</feature>
<keyword evidence="6 9" id="KW-1133">Transmembrane helix</keyword>
<evidence type="ECO:0000313" key="10">
    <source>
        <dbReference type="EMBL" id="QEC57731.1"/>
    </source>
</evidence>
<dbReference type="PANTHER" id="PTHR21716">
    <property type="entry name" value="TRANSMEMBRANE PROTEIN"/>
    <property type="match status" value="1"/>
</dbReference>
<evidence type="ECO:0000313" key="11">
    <source>
        <dbReference type="Proteomes" id="UP000321204"/>
    </source>
</evidence>
<dbReference type="PANTHER" id="PTHR21716:SF53">
    <property type="entry name" value="PERMEASE PERM-RELATED"/>
    <property type="match status" value="1"/>
</dbReference>
<evidence type="ECO:0000256" key="7">
    <source>
        <dbReference type="ARBA" id="ARBA00023136"/>
    </source>
</evidence>
<dbReference type="RefSeq" id="WP_146790360.1">
    <property type="nucleotide sequence ID" value="NZ_BAABIO010000003.1"/>
</dbReference>
<feature type="transmembrane region" description="Helical" evidence="9">
    <location>
        <begin position="66"/>
        <end position="85"/>
    </location>
</feature>
<proteinExistence type="inferred from homology"/>
<feature type="transmembrane region" description="Helical" evidence="9">
    <location>
        <begin position="36"/>
        <end position="54"/>
    </location>
</feature>
<evidence type="ECO:0000256" key="2">
    <source>
        <dbReference type="ARBA" id="ARBA00009773"/>
    </source>
</evidence>
<comment type="similarity">
    <text evidence="2">Belongs to the autoinducer-2 exporter (AI-2E) (TC 2.A.86) family.</text>
</comment>
<organism evidence="10 11">
    <name type="scientific">Flavisolibacter ginsenosidimutans</name>
    <dbReference type="NCBI Taxonomy" id="661481"/>
    <lineage>
        <taxon>Bacteria</taxon>
        <taxon>Pseudomonadati</taxon>
        <taxon>Bacteroidota</taxon>
        <taxon>Chitinophagia</taxon>
        <taxon>Chitinophagales</taxon>
        <taxon>Chitinophagaceae</taxon>
        <taxon>Flavisolibacter</taxon>
    </lineage>
</organism>
<feature type="transmembrane region" description="Helical" evidence="9">
    <location>
        <begin position="12"/>
        <end position="30"/>
    </location>
</feature>
<evidence type="ECO:0000256" key="4">
    <source>
        <dbReference type="ARBA" id="ARBA00022475"/>
    </source>
</evidence>
<keyword evidence="3" id="KW-0813">Transport</keyword>
<sequence>MNETQRETSYPIYIKVTAILVGLLAGIYILYVLGDILVPLAFSILIAILLNPLYARLEKLMPKVPAILLTLFIAIIFVAGLFYFLSTQISVFIDSLPQIKQKLTLLLEQLEVWAKNKFGVDVQKQVAALTSGTDSMLTSTVAPVLSFISVVLLIPTYVFLFLYYKPLLVDFLFQIFSEKHSLRVAEILAETKTAVQSFMQGLMIEMIIVSAMNAVALVLIGVPSAIVIGVIGGILNMVPYIGGLIAIAIPVLMVTITRDGFSGQLAVVVSYLVIQFIDNNILVPKIVSSKVQINALVSIVAVLLGGALWGVTGMFLSIPMIGVLKIIFDRIDEMKPWGMLLGIEIPSEHIGLVWQKRWARIFRRRQKKKELEEAAAVAEDDTPPTATAEAP</sequence>
<name>A0A5B8UM25_9BACT</name>
<protein>
    <submittedName>
        <fullName evidence="10">AI-2E family transporter</fullName>
    </submittedName>
</protein>
<evidence type="ECO:0000256" key="8">
    <source>
        <dbReference type="SAM" id="MobiDB-lite"/>
    </source>
</evidence>
<evidence type="ECO:0000256" key="5">
    <source>
        <dbReference type="ARBA" id="ARBA00022692"/>
    </source>
</evidence>
<dbReference type="AlphaFoldDB" id="A0A5B8UM25"/>
<dbReference type="KEGG" id="fgg:FSB75_18095"/>
<evidence type="ECO:0000256" key="3">
    <source>
        <dbReference type="ARBA" id="ARBA00022448"/>
    </source>
</evidence>
<dbReference type="Proteomes" id="UP000321204">
    <property type="component" value="Chromosome"/>
</dbReference>
<feature type="transmembrane region" description="Helical" evidence="9">
    <location>
        <begin position="237"/>
        <end position="256"/>
    </location>
</feature>
<feature type="transmembrane region" description="Helical" evidence="9">
    <location>
        <begin position="144"/>
        <end position="164"/>
    </location>
</feature>
<dbReference type="InterPro" id="IPR002549">
    <property type="entry name" value="AI-2E-like"/>
</dbReference>
<feature type="region of interest" description="Disordered" evidence="8">
    <location>
        <begin position="372"/>
        <end position="391"/>
    </location>
</feature>
<evidence type="ECO:0000256" key="1">
    <source>
        <dbReference type="ARBA" id="ARBA00004651"/>
    </source>
</evidence>
<comment type="subcellular location">
    <subcellularLocation>
        <location evidence="1">Cell membrane</location>
        <topology evidence="1">Multi-pass membrane protein</topology>
    </subcellularLocation>
</comment>
<keyword evidence="11" id="KW-1185">Reference proteome</keyword>
<keyword evidence="5 9" id="KW-0812">Transmembrane</keyword>
<dbReference type="EMBL" id="CP042433">
    <property type="protein sequence ID" value="QEC57731.1"/>
    <property type="molecule type" value="Genomic_DNA"/>
</dbReference>
<feature type="transmembrane region" description="Helical" evidence="9">
    <location>
        <begin position="263"/>
        <end position="283"/>
    </location>
</feature>
<dbReference type="OrthoDB" id="9793390at2"/>
<dbReference type="GO" id="GO:0005886">
    <property type="term" value="C:plasma membrane"/>
    <property type="evidence" value="ECO:0007669"/>
    <property type="project" value="UniProtKB-SubCell"/>
</dbReference>
<evidence type="ECO:0000256" key="9">
    <source>
        <dbReference type="SAM" id="Phobius"/>
    </source>
</evidence>
<keyword evidence="4" id="KW-1003">Cell membrane</keyword>
<keyword evidence="7 9" id="KW-0472">Membrane</keyword>
<gene>
    <name evidence="10" type="ORF">FSB75_18095</name>
</gene>
<accession>A0A5B8UM25</accession>